<dbReference type="InterPro" id="IPR023155">
    <property type="entry name" value="Cyt_c-552/4"/>
</dbReference>
<keyword evidence="1" id="KW-1133">Transmembrane helix</keyword>
<comment type="caution">
    <text evidence="3">The sequence shown here is derived from an EMBL/GenBank/DDBJ whole genome shotgun (WGS) entry which is preliminary data.</text>
</comment>
<dbReference type="Gene3D" id="1.10.1130.10">
    <property type="entry name" value="Flavocytochrome C3, Chain A"/>
    <property type="match status" value="1"/>
</dbReference>
<keyword evidence="4" id="KW-1185">Reference proteome</keyword>
<feature type="transmembrane region" description="Helical" evidence="1">
    <location>
        <begin position="7"/>
        <end position="27"/>
    </location>
</feature>
<feature type="domain" description="Cytochrome c-552/4" evidence="2">
    <location>
        <begin position="63"/>
        <end position="119"/>
    </location>
</feature>
<keyword evidence="1" id="KW-0472">Membrane</keyword>
<gene>
    <name evidence="3" type="ORF">BES34_018385</name>
</gene>
<dbReference type="Proteomes" id="UP000094669">
    <property type="component" value="Unassembled WGS sequence"/>
</dbReference>
<dbReference type="EMBL" id="MCRM02000027">
    <property type="protein sequence ID" value="PNV72830.1"/>
    <property type="molecule type" value="Genomic_DNA"/>
</dbReference>
<reference evidence="3" key="1">
    <citation type="submission" date="2018-01" db="EMBL/GenBank/DDBJ databases">
        <title>Genomic characterization of Leptospira inadai serogroup Lyme isolated from captured rat in Brazil and comparative analysis with human reference strain.</title>
        <authorList>
            <person name="Moreno L.Z."/>
            <person name="Loureiro A.P."/>
            <person name="Miraglia F."/>
            <person name="Kremer F.S."/>
            <person name="Eslabao M.R."/>
            <person name="Dellagostin O.A."/>
            <person name="Lilenbaum W."/>
            <person name="Moreno A.M."/>
        </authorList>
    </citation>
    <scope>NUCLEOTIDE SEQUENCE [LARGE SCALE GENOMIC DNA]</scope>
    <source>
        <strain evidence="3">M34/99</strain>
    </source>
</reference>
<evidence type="ECO:0000256" key="1">
    <source>
        <dbReference type="SAM" id="Phobius"/>
    </source>
</evidence>
<keyword evidence="1" id="KW-0812">Transmembrane</keyword>
<accession>A0ABX4YE37</accession>
<evidence type="ECO:0000313" key="4">
    <source>
        <dbReference type="Proteomes" id="UP000094669"/>
    </source>
</evidence>
<dbReference type="SUPFAM" id="SSF48695">
    <property type="entry name" value="Multiheme cytochromes"/>
    <property type="match status" value="1"/>
</dbReference>
<dbReference type="RefSeq" id="WP_010412279.1">
    <property type="nucleotide sequence ID" value="NZ_MCRM02000027.1"/>
</dbReference>
<dbReference type="Pfam" id="PF13435">
    <property type="entry name" value="Cytochrome_C554"/>
    <property type="match status" value="1"/>
</dbReference>
<evidence type="ECO:0000313" key="3">
    <source>
        <dbReference type="EMBL" id="PNV72830.1"/>
    </source>
</evidence>
<name>A0ABX4YE37_9LEPT</name>
<evidence type="ECO:0000259" key="2">
    <source>
        <dbReference type="Pfam" id="PF13435"/>
    </source>
</evidence>
<sequence>MTKFKGSVIFLCLTVFVGLLLYIIYFGNRKVSVEVALGNHPWTKPIPYLPPLEGVGEVRAENCGMCHTEIYREWKTSTHANAFNDLQFQSELSKSTSPRWLCLNCHIPVSNQRETIVNFLSNGDYRRPIEEANPNFDIKMKSEGVTCATCHVRLDEQGKSYVLGATGGTKPPHPVRIESELLKDRCLDCHNASYMLDDQLVCAFNTGNESKDPGNSYGQVTCGSCHMPEIGRKFVKPDLISPKRISHKHGFVGGGVPKRFELYDSQVANGYETGLKFSRLKLSVRENKIETMLEFSNSLSSHYIPSGDPERFLKLIISVKNDSGIETQRKETRIGQEWEWYPKAMLISDNRMRPGETRIWSETLQSEKAGIVTLEIFHVRLKESNAEPMRTAADKTAKEYSDKIRNIEEFYPFSTLIHKEEADLRTGKSRIFSKKELFKISAGRKGE</sequence>
<organism evidence="3 4">
    <name type="scientific">Leptospira inadai serovar Lyme</name>
    <dbReference type="NCBI Taxonomy" id="293084"/>
    <lineage>
        <taxon>Bacteria</taxon>
        <taxon>Pseudomonadati</taxon>
        <taxon>Spirochaetota</taxon>
        <taxon>Spirochaetia</taxon>
        <taxon>Leptospirales</taxon>
        <taxon>Leptospiraceae</taxon>
        <taxon>Leptospira</taxon>
    </lineage>
</organism>
<proteinExistence type="predicted"/>
<protein>
    <submittedName>
        <fullName evidence="3">Cytochrome C554 and C-prime</fullName>
    </submittedName>
</protein>
<dbReference type="InterPro" id="IPR036280">
    <property type="entry name" value="Multihaem_cyt_sf"/>
</dbReference>